<keyword evidence="2 5" id="KW-0808">Transferase</keyword>
<evidence type="ECO:0000259" key="4">
    <source>
        <dbReference type="Pfam" id="PF22624"/>
    </source>
</evidence>
<dbReference type="Pfam" id="PF22624">
    <property type="entry name" value="AASDHPPT_N"/>
    <property type="match status" value="1"/>
</dbReference>
<dbReference type="InterPro" id="IPR055066">
    <property type="entry name" value="AASDHPPT_N"/>
</dbReference>
<dbReference type="STRING" id="758825.SAMN02982985_02559"/>
<dbReference type="OrthoDB" id="9808281at2"/>
<dbReference type="SUPFAM" id="SSF56214">
    <property type="entry name" value="4'-phosphopantetheinyl transferase"/>
    <property type="match status" value="2"/>
</dbReference>
<reference evidence="5 6" key="1">
    <citation type="submission" date="2016-10" db="EMBL/GenBank/DDBJ databases">
        <authorList>
            <person name="de Groot N.N."/>
        </authorList>
    </citation>
    <scope>NUCLEOTIDE SEQUENCE [LARGE SCALE GENOMIC DNA]</scope>
    <source>
        <strain evidence="5 6">ATCC 43154</strain>
    </source>
</reference>
<accession>A0A1I4MQZ0</accession>
<protein>
    <submittedName>
        <fullName evidence="5">4'-phosphopantetheinyl transferase</fullName>
    </submittedName>
</protein>
<dbReference type="EMBL" id="FOTW01000011">
    <property type="protein sequence ID" value="SFM05466.1"/>
    <property type="molecule type" value="Genomic_DNA"/>
</dbReference>
<dbReference type="GO" id="GO:0000287">
    <property type="term" value="F:magnesium ion binding"/>
    <property type="evidence" value="ECO:0007669"/>
    <property type="project" value="InterPro"/>
</dbReference>
<feature type="domain" description="4'-phosphopantetheinyl transferase" evidence="3">
    <location>
        <begin position="114"/>
        <end position="167"/>
    </location>
</feature>
<proteinExistence type="inferred from homology"/>
<dbReference type="InterPro" id="IPR008278">
    <property type="entry name" value="4-PPantetheinyl_Trfase_dom"/>
</dbReference>
<organism evidence="5 6">
    <name type="scientific">Rugamonas rubra</name>
    <dbReference type="NCBI Taxonomy" id="758825"/>
    <lineage>
        <taxon>Bacteria</taxon>
        <taxon>Pseudomonadati</taxon>
        <taxon>Pseudomonadota</taxon>
        <taxon>Betaproteobacteria</taxon>
        <taxon>Burkholderiales</taxon>
        <taxon>Oxalobacteraceae</taxon>
        <taxon>Telluria group</taxon>
        <taxon>Rugamonas</taxon>
    </lineage>
</organism>
<evidence type="ECO:0000259" key="3">
    <source>
        <dbReference type="Pfam" id="PF01648"/>
    </source>
</evidence>
<comment type="similarity">
    <text evidence="1">Belongs to the P-Pant transferase superfamily. Gsp/Sfp/HetI/AcpT family.</text>
</comment>
<dbReference type="AlphaFoldDB" id="A0A1I4MQZ0"/>
<feature type="domain" description="4'-phosphopantetheinyl transferase N-terminal" evidence="4">
    <location>
        <begin position="24"/>
        <end position="108"/>
    </location>
</feature>
<dbReference type="InterPro" id="IPR037143">
    <property type="entry name" value="4-PPantetheinyl_Trfase_dom_sf"/>
</dbReference>
<sequence>MSAQALLWLADSASVDDAALAKGLAWLSAGEAARHRGFVRPHRQRQFLIGRTLLRMALAEVLGCAPESLLFEQLAGRAPRLLKPGAAKNGAAPGFSISHSGQWVACAVSADTALGLDIEVPDPARDLEALAEHAFDDATRARWRAAAPERQLALFYRLWSEQEARIKLGPAPGDPAPSCVVLPHPLLSVVLCSARPLADMPTIELVTL</sequence>
<dbReference type="PANTHER" id="PTHR12215:SF10">
    <property type="entry name" value="L-AMINOADIPATE-SEMIALDEHYDE DEHYDROGENASE-PHOSPHOPANTETHEINYL TRANSFERASE"/>
    <property type="match status" value="1"/>
</dbReference>
<dbReference type="GO" id="GO:0019878">
    <property type="term" value="P:lysine biosynthetic process via aminoadipic acid"/>
    <property type="evidence" value="ECO:0007669"/>
    <property type="project" value="TreeGrafter"/>
</dbReference>
<dbReference type="GO" id="GO:0005829">
    <property type="term" value="C:cytosol"/>
    <property type="evidence" value="ECO:0007669"/>
    <property type="project" value="TreeGrafter"/>
</dbReference>
<gene>
    <name evidence="5" type="ORF">SAMN02982985_02559</name>
</gene>
<keyword evidence="6" id="KW-1185">Reference proteome</keyword>
<name>A0A1I4MQZ0_9BURK</name>
<evidence type="ECO:0000256" key="2">
    <source>
        <dbReference type="ARBA" id="ARBA00022679"/>
    </source>
</evidence>
<dbReference type="InterPro" id="IPR050559">
    <property type="entry name" value="P-Pant_transferase_sf"/>
</dbReference>
<dbReference type="PANTHER" id="PTHR12215">
    <property type="entry name" value="PHOSPHOPANTETHEINE TRANSFERASE"/>
    <property type="match status" value="1"/>
</dbReference>
<dbReference type="GO" id="GO:0008897">
    <property type="term" value="F:holo-[acyl-carrier-protein] synthase activity"/>
    <property type="evidence" value="ECO:0007669"/>
    <property type="project" value="InterPro"/>
</dbReference>
<dbReference type="Gene3D" id="3.90.470.20">
    <property type="entry name" value="4'-phosphopantetheinyl transferase domain"/>
    <property type="match status" value="1"/>
</dbReference>
<dbReference type="Pfam" id="PF01648">
    <property type="entry name" value="ACPS"/>
    <property type="match status" value="1"/>
</dbReference>
<evidence type="ECO:0000313" key="6">
    <source>
        <dbReference type="Proteomes" id="UP000199470"/>
    </source>
</evidence>
<evidence type="ECO:0000256" key="1">
    <source>
        <dbReference type="ARBA" id="ARBA00010990"/>
    </source>
</evidence>
<evidence type="ECO:0000313" key="5">
    <source>
        <dbReference type="EMBL" id="SFM05466.1"/>
    </source>
</evidence>
<dbReference type="Proteomes" id="UP000199470">
    <property type="component" value="Unassembled WGS sequence"/>
</dbReference>
<dbReference type="RefSeq" id="WP_093387962.1">
    <property type="nucleotide sequence ID" value="NZ_FOTW01000011.1"/>
</dbReference>